<feature type="chain" id="PRO_5042592994" evidence="1">
    <location>
        <begin position="29"/>
        <end position="455"/>
    </location>
</feature>
<gene>
    <name evidence="2" type="primary">LOC106116898</name>
</gene>
<dbReference type="RefSeq" id="XP_013166411.1">
    <property type="nucleotide sequence ID" value="XM_013310957.1"/>
</dbReference>
<feature type="signal peptide" evidence="1">
    <location>
        <begin position="1"/>
        <end position="28"/>
    </location>
</feature>
<dbReference type="AlphaFoldDB" id="A0AAJ7E7V8"/>
<dbReference type="Proteomes" id="UP000694872">
    <property type="component" value="Unplaced"/>
</dbReference>
<organism evidence="2">
    <name type="scientific">Papilio xuthus</name>
    <name type="common">Asian swallowtail butterfly</name>
    <dbReference type="NCBI Taxonomy" id="66420"/>
    <lineage>
        <taxon>Eukaryota</taxon>
        <taxon>Metazoa</taxon>
        <taxon>Ecdysozoa</taxon>
        <taxon>Arthropoda</taxon>
        <taxon>Hexapoda</taxon>
        <taxon>Insecta</taxon>
        <taxon>Pterygota</taxon>
        <taxon>Neoptera</taxon>
        <taxon>Endopterygota</taxon>
        <taxon>Lepidoptera</taxon>
        <taxon>Glossata</taxon>
        <taxon>Ditrysia</taxon>
        <taxon>Papilionoidea</taxon>
        <taxon>Papilionidae</taxon>
        <taxon>Papilioninae</taxon>
        <taxon>Papilio</taxon>
    </lineage>
</organism>
<proteinExistence type="predicted"/>
<keyword evidence="1" id="KW-0732">Signal</keyword>
<name>A0AAJ7E7V8_PAPXU</name>
<protein>
    <submittedName>
        <fullName evidence="2">Uncharacterized protein LOC106116898</fullName>
    </submittedName>
</protein>
<dbReference type="GeneID" id="106116898"/>
<evidence type="ECO:0000313" key="2">
    <source>
        <dbReference type="RefSeq" id="XP_013166411.1"/>
    </source>
</evidence>
<dbReference type="KEGG" id="pxu:106116898"/>
<reference evidence="2" key="1">
    <citation type="submission" date="2025-08" db="UniProtKB">
        <authorList>
            <consortium name="RefSeq"/>
        </authorList>
    </citation>
    <scope>IDENTIFICATION</scope>
</reference>
<evidence type="ECO:0000256" key="1">
    <source>
        <dbReference type="SAM" id="SignalP"/>
    </source>
</evidence>
<sequence>MKMLLLLFISCEVLRCAIPAMASTTVLAEGGDTSLMTLFLKNILNLGLGSAGGSPASPGPTPAEPNTRTCDKNIIRAFIDVKVKELKPFLQDDEYMEEEGAEGGDTAIVQPAGEQQQLEWQKIREKYSDLFRGNESVPQERLNEIVGSLMEKLPSFFANVVREGEALAEGYGIRCERLRVGRAGPEVEAEVEVEAEADGRCGEALGVCSGELRRFLVRLFKAVNESSARVLQDYLEMYKVDVNIDRVLGRRGILDTLRDINREAEAEVCKIYAKKIQSLVINEGKKRGLRAAHLTDLIKNITENVKMHTNQIIRVQMEPIDTELKERILKDLDDNMRVELDRLARDLEHTICSAFATCNGHYTVRRAGAGGGGGGGGGGAGGGRGVFVRVQLQLEERPARAPRRTASALRHSGNYTRPIQIKYSTFDRKIYDMKLLNVTRTTRFYSQNGNTKITQ</sequence>
<accession>A0AAJ7E7V8</accession>